<feature type="compositionally biased region" description="Polar residues" evidence="1">
    <location>
        <begin position="1"/>
        <end position="18"/>
    </location>
</feature>
<proteinExistence type="predicted"/>
<dbReference type="RefSeq" id="WP_012415958.1">
    <property type="nucleotide sequence ID" value="NC_010645.1"/>
</dbReference>
<dbReference type="SUPFAM" id="SSF46894">
    <property type="entry name" value="C-terminal effector domain of the bipartite response regulators"/>
    <property type="match status" value="1"/>
</dbReference>
<dbReference type="AlphaFoldDB" id="Q2L070"/>
<dbReference type="HOGENOM" id="CLU_000445_30_5_4"/>
<dbReference type="GO" id="GO:0003677">
    <property type="term" value="F:DNA binding"/>
    <property type="evidence" value="ECO:0007669"/>
    <property type="project" value="InterPro"/>
</dbReference>
<dbReference type="GeneID" id="92936497"/>
<dbReference type="Proteomes" id="UP000001977">
    <property type="component" value="Chromosome"/>
</dbReference>
<name>Q2L070_BORA1</name>
<evidence type="ECO:0000256" key="1">
    <source>
        <dbReference type="SAM" id="MobiDB-lite"/>
    </source>
</evidence>
<protein>
    <submittedName>
        <fullName evidence="2">Transcriptional regulator</fullName>
    </submittedName>
</protein>
<evidence type="ECO:0000313" key="2">
    <source>
        <dbReference type="EMBL" id="CAJ47860.1"/>
    </source>
</evidence>
<reference evidence="2 3" key="1">
    <citation type="journal article" date="2006" name="J. Bacteriol.">
        <title>Comparison of the genome sequence of the poultry pathogen Bordetella avium with those of B. bronchiseptica, B. pertussis, and B. parapertussis reveals extensive diversity in surface structures associated with host interaction.</title>
        <authorList>
            <person name="Sebaihia M."/>
            <person name="Preston A."/>
            <person name="Maskell D.J."/>
            <person name="Kuzmiak H."/>
            <person name="Connell T.D."/>
            <person name="King N.D."/>
            <person name="Orndorff P.E."/>
            <person name="Miyamoto D.M."/>
            <person name="Thomson N.R."/>
            <person name="Harris D."/>
            <person name="Goble A."/>
            <person name="Lord A."/>
            <person name="Murphy L."/>
            <person name="Quail M.A."/>
            <person name="Rutter S."/>
            <person name="Squares R."/>
            <person name="Squares S."/>
            <person name="Woodward J."/>
            <person name="Parkhill J."/>
            <person name="Temple L.M."/>
        </authorList>
    </citation>
    <scope>NUCLEOTIDE SEQUENCE [LARGE SCALE GENOMIC DNA]</scope>
    <source>
        <strain evidence="2 3">197N</strain>
    </source>
</reference>
<dbReference type="EMBL" id="AM167904">
    <property type="protein sequence ID" value="CAJ47860.1"/>
    <property type="molecule type" value="Genomic_DNA"/>
</dbReference>
<dbReference type="InterPro" id="IPR016032">
    <property type="entry name" value="Sig_transdc_resp-reg_C-effctor"/>
</dbReference>
<dbReference type="STRING" id="360910.BAV0255"/>
<dbReference type="KEGG" id="bav:BAV0255"/>
<accession>Q2L070</accession>
<dbReference type="GO" id="GO:0006355">
    <property type="term" value="P:regulation of DNA-templated transcription"/>
    <property type="evidence" value="ECO:0007669"/>
    <property type="project" value="InterPro"/>
</dbReference>
<sequence length="257" mass="27758">MVQSAQGLEDTTLSSRNAENPGHVQMVRAPVLLLITCQDASLSPSDQEYLEMSVRRGGWQVHTLCATSAWERKLGELSPDVLLVRSGPAGAGTVTKIIRLVKARGQGICVAVQYGDVAPGLRIAALKVGADICFSMPQSGGPWLAAELLAILDAARRSRSLGLSRGWSLSDSRRMLFGPQGVSLPLTPIEGKFLAGLFSSPGCCVRRGENARGIQSRRLDVMVSRLRSKAREAGVDLPLRAVRHWGYIFLSELTERP</sequence>
<keyword evidence="3" id="KW-1185">Reference proteome</keyword>
<dbReference type="eggNOG" id="COG0745">
    <property type="taxonomic scope" value="Bacteria"/>
</dbReference>
<gene>
    <name evidence="2" type="ordered locus">BAV0255</name>
</gene>
<feature type="region of interest" description="Disordered" evidence="1">
    <location>
        <begin position="1"/>
        <end position="20"/>
    </location>
</feature>
<dbReference type="InterPro" id="IPR036388">
    <property type="entry name" value="WH-like_DNA-bd_sf"/>
</dbReference>
<dbReference type="Gene3D" id="1.10.10.10">
    <property type="entry name" value="Winged helix-like DNA-binding domain superfamily/Winged helix DNA-binding domain"/>
    <property type="match status" value="1"/>
</dbReference>
<evidence type="ECO:0000313" key="3">
    <source>
        <dbReference type="Proteomes" id="UP000001977"/>
    </source>
</evidence>
<organism evidence="2 3">
    <name type="scientific">Bordetella avium (strain 197N)</name>
    <dbReference type="NCBI Taxonomy" id="360910"/>
    <lineage>
        <taxon>Bacteria</taxon>
        <taxon>Pseudomonadati</taxon>
        <taxon>Pseudomonadota</taxon>
        <taxon>Betaproteobacteria</taxon>
        <taxon>Burkholderiales</taxon>
        <taxon>Alcaligenaceae</taxon>
        <taxon>Bordetella</taxon>
    </lineage>
</organism>